<protein>
    <submittedName>
        <fullName evidence="1">F-box only protein 31</fullName>
    </submittedName>
</protein>
<sequence length="123" mass="14283">MARRKKGVHLLFSWHYKVDTSPFLYKNCLKSMDSKNSKPSSTRDATLVLLTTDVSNFHCLHMHSGTGSGHIAAVRRYENITAQRHNVVNGSKNRRFVHVWSELSLSCQTLLREYIRELMHERL</sequence>
<evidence type="ECO:0000313" key="2">
    <source>
        <dbReference type="Proteomes" id="UP000325081"/>
    </source>
</evidence>
<dbReference type="EMBL" id="BKCP01004528">
    <property type="protein sequence ID" value="GER31977.1"/>
    <property type="molecule type" value="Genomic_DNA"/>
</dbReference>
<evidence type="ECO:0000313" key="1">
    <source>
        <dbReference type="EMBL" id="GER31977.1"/>
    </source>
</evidence>
<proteinExistence type="predicted"/>
<keyword evidence="2" id="KW-1185">Reference proteome</keyword>
<comment type="caution">
    <text evidence="1">The sequence shown here is derived from an EMBL/GenBank/DDBJ whole genome shotgun (WGS) entry which is preliminary data.</text>
</comment>
<dbReference type="Proteomes" id="UP000325081">
    <property type="component" value="Unassembled WGS sequence"/>
</dbReference>
<reference evidence="2" key="1">
    <citation type="journal article" date="2019" name="Curr. Biol.">
        <title>Genome Sequence of Striga asiatica Provides Insight into the Evolution of Plant Parasitism.</title>
        <authorList>
            <person name="Yoshida S."/>
            <person name="Kim S."/>
            <person name="Wafula E.K."/>
            <person name="Tanskanen J."/>
            <person name="Kim Y.M."/>
            <person name="Honaas L."/>
            <person name="Yang Z."/>
            <person name="Spallek T."/>
            <person name="Conn C.E."/>
            <person name="Ichihashi Y."/>
            <person name="Cheong K."/>
            <person name="Cui S."/>
            <person name="Der J.P."/>
            <person name="Gundlach H."/>
            <person name="Jiao Y."/>
            <person name="Hori C."/>
            <person name="Ishida J.K."/>
            <person name="Kasahara H."/>
            <person name="Kiba T."/>
            <person name="Kim M.S."/>
            <person name="Koo N."/>
            <person name="Laohavisit A."/>
            <person name="Lee Y.H."/>
            <person name="Lumba S."/>
            <person name="McCourt P."/>
            <person name="Mortimer J.C."/>
            <person name="Mutuku J.M."/>
            <person name="Nomura T."/>
            <person name="Sasaki-Sekimoto Y."/>
            <person name="Seto Y."/>
            <person name="Wang Y."/>
            <person name="Wakatake T."/>
            <person name="Sakakibara H."/>
            <person name="Demura T."/>
            <person name="Yamaguchi S."/>
            <person name="Yoneyama K."/>
            <person name="Manabe R.I."/>
            <person name="Nelson D.C."/>
            <person name="Schulman A.H."/>
            <person name="Timko M.P."/>
            <person name="dePamphilis C.W."/>
            <person name="Choi D."/>
            <person name="Shirasu K."/>
        </authorList>
    </citation>
    <scope>NUCLEOTIDE SEQUENCE [LARGE SCALE GENOMIC DNA]</scope>
    <source>
        <strain evidence="2">cv. UVA1</strain>
    </source>
</reference>
<accession>A0A5A7PI52</accession>
<dbReference type="AlphaFoldDB" id="A0A5A7PI52"/>
<gene>
    <name evidence="1" type="ORF">STAS_08025</name>
</gene>
<organism evidence="1 2">
    <name type="scientific">Striga asiatica</name>
    <name type="common">Asiatic witchweed</name>
    <name type="synonym">Buchnera asiatica</name>
    <dbReference type="NCBI Taxonomy" id="4170"/>
    <lineage>
        <taxon>Eukaryota</taxon>
        <taxon>Viridiplantae</taxon>
        <taxon>Streptophyta</taxon>
        <taxon>Embryophyta</taxon>
        <taxon>Tracheophyta</taxon>
        <taxon>Spermatophyta</taxon>
        <taxon>Magnoliopsida</taxon>
        <taxon>eudicotyledons</taxon>
        <taxon>Gunneridae</taxon>
        <taxon>Pentapetalae</taxon>
        <taxon>asterids</taxon>
        <taxon>lamiids</taxon>
        <taxon>Lamiales</taxon>
        <taxon>Orobanchaceae</taxon>
        <taxon>Buchnereae</taxon>
        <taxon>Striga</taxon>
    </lineage>
</organism>
<name>A0A5A7PI52_STRAF</name>